<dbReference type="AlphaFoldDB" id="A0A6I1EMN1"/>
<evidence type="ECO:0000256" key="1">
    <source>
        <dbReference type="SAM" id="SignalP"/>
    </source>
</evidence>
<sequence>MRNASGIRYSLLSSLIAATGYLMTASPMASASEELSLKGPVELPPGVQASDVEKIASIIQKRFDSISCERVNFELFDLLRPKVDGYPTSGLPYIVNASNRHAVESYNALADLGLFTRSEMSVNSDGSQGKDALSSKVYIYAQTPLGKESEALEAPGYTCVCKTELVSIDSITHKPPAFGQDLYEVTYTIRRTAIAPWALDNRGQSSWTDVARLINGSMHRRESFLRSASGWTPGSPTLFAPHR</sequence>
<dbReference type="Proteomes" id="UP000430564">
    <property type="component" value="Unassembled WGS sequence"/>
</dbReference>
<evidence type="ECO:0000313" key="3">
    <source>
        <dbReference type="Proteomes" id="UP000430564"/>
    </source>
</evidence>
<feature type="signal peptide" evidence="1">
    <location>
        <begin position="1"/>
        <end position="31"/>
    </location>
</feature>
<gene>
    <name evidence="2" type="ORF">GBM95_10635</name>
</gene>
<organism evidence="2 3">
    <name type="scientific">Sutterella seckii</name>
    <dbReference type="NCBI Taxonomy" id="1944635"/>
    <lineage>
        <taxon>Bacteria</taxon>
        <taxon>Pseudomonadati</taxon>
        <taxon>Pseudomonadota</taxon>
        <taxon>Betaproteobacteria</taxon>
        <taxon>Burkholderiales</taxon>
        <taxon>Sutterellaceae</taxon>
        <taxon>Sutterella</taxon>
    </lineage>
</organism>
<reference evidence="2 3" key="1">
    <citation type="submission" date="2019-10" db="EMBL/GenBank/DDBJ databases">
        <title>Genome diversity of Sutterella seckii.</title>
        <authorList>
            <person name="Chaplin A.V."/>
            <person name="Sokolova S.R."/>
            <person name="Mosin K.A."/>
            <person name="Ivanova E.L."/>
            <person name="Kochetkova T.O."/>
            <person name="Goltsov A.Y."/>
            <person name="Trofimov D.Y."/>
            <person name="Efimov B.A."/>
        </authorList>
    </citation>
    <scope>NUCLEOTIDE SEQUENCE [LARGE SCALE GENOMIC DNA]</scope>
    <source>
        <strain evidence="2 3">ASD393</strain>
    </source>
</reference>
<feature type="chain" id="PRO_5026232679" evidence="1">
    <location>
        <begin position="32"/>
        <end position="243"/>
    </location>
</feature>
<comment type="caution">
    <text evidence="2">The sequence shown here is derived from an EMBL/GenBank/DDBJ whole genome shotgun (WGS) entry which is preliminary data.</text>
</comment>
<dbReference type="EMBL" id="WEHX01000114">
    <property type="protein sequence ID" value="KAB7653918.1"/>
    <property type="molecule type" value="Genomic_DNA"/>
</dbReference>
<keyword evidence="1" id="KW-0732">Signal</keyword>
<name>A0A6I1EMN1_9BURK</name>
<dbReference type="RefSeq" id="WP_152159074.1">
    <property type="nucleotide sequence ID" value="NZ_WEHX01000114.1"/>
</dbReference>
<proteinExistence type="predicted"/>
<evidence type="ECO:0000313" key="2">
    <source>
        <dbReference type="EMBL" id="KAB7653918.1"/>
    </source>
</evidence>
<accession>A0A6I1EMN1</accession>
<protein>
    <submittedName>
        <fullName evidence="2">Uncharacterized protein</fullName>
    </submittedName>
</protein>